<dbReference type="InterPro" id="IPR018466">
    <property type="entry name" value="Kre9/Knh1-like_N"/>
</dbReference>
<dbReference type="InterPro" id="IPR052982">
    <property type="entry name" value="SRP1/TIP1-like"/>
</dbReference>
<comment type="caution">
    <text evidence="6">The sequence shown here is derived from an EMBL/GenBank/DDBJ whole genome shotgun (WGS) entry which is preliminary data.</text>
</comment>
<keyword evidence="3" id="KW-0472">Membrane</keyword>
<feature type="region of interest" description="Disordered" evidence="2">
    <location>
        <begin position="125"/>
        <end position="209"/>
    </location>
</feature>
<protein>
    <recommendedName>
        <fullName evidence="5">Yeast cell wall synthesis Kre9/Knh1-like N-terminal domain-containing protein</fullName>
    </recommendedName>
</protein>
<dbReference type="Pfam" id="PF10342">
    <property type="entry name" value="Kre9_KNH"/>
    <property type="match status" value="1"/>
</dbReference>
<feature type="transmembrane region" description="Helical" evidence="3">
    <location>
        <begin position="213"/>
        <end position="237"/>
    </location>
</feature>
<dbReference type="CDD" id="cd12087">
    <property type="entry name" value="TM_EGFR-like"/>
    <property type="match status" value="1"/>
</dbReference>
<evidence type="ECO:0000256" key="3">
    <source>
        <dbReference type="SAM" id="Phobius"/>
    </source>
</evidence>
<evidence type="ECO:0000256" key="4">
    <source>
        <dbReference type="SAM" id="SignalP"/>
    </source>
</evidence>
<sequence length="299" mass="31196">MRAWKLVFIFITSINFVASQSTKANAITAPTAGTVLTEGQQFTIKWIDIVGDTVSLVLLEGPTGDLRTLAVIAEGITNTGTYAWVVPDGVAVLSSSSDYTIRISYDSNPNDYNYSDRFAVLADASTSDVATTSTPTTVNTSSSSRSESTIASSSSPTSNPPTSTFSRSVTSRTDPPVSKTSSPTSATSNSTPTTSSTNPPITSTKSSGPGTGVIVGAVIGGLALLIVGGLIALWIIVRERRKREAMVAPTLPPPDPNNQSIWEGNKVYSYNPNKAAPDVYPGREEEGQGLGSGAPIPSK</sequence>
<keyword evidence="1 4" id="KW-0732">Signal</keyword>
<reference evidence="6 7" key="1">
    <citation type="submission" date="2019-10" db="EMBL/GenBank/DDBJ databases">
        <authorList>
            <person name="Palmer J.M."/>
        </authorList>
    </citation>
    <scope>NUCLEOTIDE SEQUENCE [LARGE SCALE GENOMIC DNA]</scope>
    <source>
        <strain evidence="6 7">TWF694</strain>
    </source>
</reference>
<gene>
    <name evidence="6" type="ORF">TWF694_006855</name>
</gene>
<organism evidence="6 7">
    <name type="scientific">Orbilia ellipsospora</name>
    <dbReference type="NCBI Taxonomy" id="2528407"/>
    <lineage>
        <taxon>Eukaryota</taxon>
        <taxon>Fungi</taxon>
        <taxon>Dikarya</taxon>
        <taxon>Ascomycota</taxon>
        <taxon>Pezizomycotina</taxon>
        <taxon>Orbiliomycetes</taxon>
        <taxon>Orbiliales</taxon>
        <taxon>Orbiliaceae</taxon>
        <taxon>Orbilia</taxon>
    </lineage>
</organism>
<accession>A0AAV9XPU4</accession>
<keyword evidence="7" id="KW-1185">Reference proteome</keyword>
<evidence type="ECO:0000259" key="5">
    <source>
        <dbReference type="Pfam" id="PF10342"/>
    </source>
</evidence>
<proteinExistence type="predicted"/>
<feature type="chain" id="PRO_5043676299" description="Yeast cell wall synthesis Kre9/Knh1-like N-terminal domain-containing protein" evidence="4">
    <location>
        <begin position="20"/>
        <end position="299"/>
    </location>
</feature>
<dbReference type="AlphaFoldDB" id="A0AAV9XPU4"/>
<name>A0AAV9XPU4_9PEZI</name>
<evidence type="ECO:0000313" key="7">
    <source>
        <dbReference type="Proteomes" id="UP001365542"/>
    </source>
</evidence>
<dbReference type="PANTHER" id="PTHR40633">
    <property type="entry name" value="MATRIX PROTEIN, PUTATIVE (AFU_ORTHOLOGUE AFUA_8G05410)-RELATED"/>
    <property type="match status" value="1"/>
</dbReference>
<dbReference type="PANTHER" id="PTHR40633:SF1">
    <property type="entry name" value="GPI ANCHORED SERINE-THREONINE RICH PROTEIN (AFU_ORTHOLOGUE AFUA_1G03630)"/>
    <property type="match status" value="1"/>
</dbReference>
<dbReference type="EMBL" id="JAVHJO010000002">
    <property type="protein sequence ID" value="KAK6542917.1"/>
    <property type="molecule type" value="Genomic_DNA"/>
</dbReference>
<evidence type="ECO:0000313" key="6">
    <source>
        <dbReference type="EMBL" id="KAK6542917.1"/>
    </source>
</evidence>
<evidence type="ECO:0000256" key="1">
    <source>
        <dbReference type="ARBA" id="ARBA00022729"/>
    </source>
</evidence>
<feature type="domain" description="Yeast cell wall synthesis Kre9/Knh1-like N-terminal" evidence="5">
    <location>
        <begin position="29"/>
        <end position="120"/>
    </location>
</feature>
<feature type="signal peptide" evidence="4">
    <location>
        <begin position="1"/>
        <end position="19"/>
    </location>
</feature>
<feature type="region of interest" description="Disordered" evidence="2">
    <location>
        <begin position="273"/>
        <end position="299"/>
    </location>
</feature>
<keyword evidence="3" id="KW-1133">Transmembrane helix</keyword>
<keyword evidence="3" id="KW-0812">Transmembrane</keyword>
<dbReference type="Proteomes" id="UP001365542">
    <property type="component" value="Unassembled WGS sequence"/>
</dbReference>
<evidence type="ECO:0000256" key="2">
    <source>
        <dbReference type="SAM" id="MobiDB-lite"/>
    </source>
</evidence>